<feature type="compositionally biased region" description="Polar residues" evidence="1">
    <location>
        <begin position="295"/>
        <end position="322"/>
    </location>
</feature>
<dbReference type="InterPro" id="IPR019734">
    <property type="entry name" value="TPR_rpt"/>
</dbReference>
<dbReference type="Gene3D" id="1.25.40.10">
    <property type="entry name" value="Tetratricopeptide repeat domain"/>
    <property type="match status" value="2"/>
</dbReference>
<dbReference type="Pfam" id="PF13374">
    <property type="entry name" value="TPR_10"/>
    <property type="match status" value="1"/>
</dbReference>
<dbReference type="EMBL" id="HG793206">
    <property type="protein sequence ID" value="CRL31094.1"/>
    <property type="molecule type" value="Genomic_DNA"/>
</dbReference>
<dbReference type="InterPro" id="IPR027417">
    <property type="entry name" value="P-loop_NTPase"/>
</dbReference>
<dbReference type="GO" id="GO:0016740">
    <property type="term" value="F:transferase activity"/>
    <property type="evidence" value="ECO:0007669"/>
    <property type="project" value="UniProtKB-KW"/>
</dbReference>
<evidence type="ECO:0000259" key="2">
    <source>
        <dbReference type="Pfam" id="PF13401"/>
    </source>
</evidence>
<feature type="region of interest" description="Disordered" evidence="1">
    <location>
        <begin position="290"/>
        <end position="322"/>
    </location>
</feature>
<dbReference type="AlphaFoldDB" id="A0A0G4PY66"/>
<dbReference type="Proteomes" id="UP000053732">
    <property type="component" value="Unassembled WGS sequence"/>
</dbReference>
<dbReference type="Gene3D" id="3.40.50.1820">
    <property type="entry name" value="alpha/beta hydrolase"/>
    <property type="match status" value="1"/>
</dbReference>
<dbReference type="PANTHER" id="PTHR46082:SF11">
    <property type="entry name" value="AAA+ ATPASE DOMAIN-CONTAINING PROTEIN-RELATED"/>
    <property type="match status" value="1"/>
</dbReference>
<dbReference type="GO" id="GO:0017000">
    <property type="term" value="P:antibiotic biosynthetic process"/>
    <property type="evidence" value="ECO:0007669"/>
    <property type="project" value="UniProtKB-ARBA"/>
</dbReference>
<dbReference type="GO" id="GO:0072330">
    <property type="term" value="P:monocarboxylic acid biosynthetic process"/>
    <property type="evidence" value="ECO:0007669"/>
    <property type="project" value="UniProtKB-ARBA"/>
</dbReference>
<dbReference type="InterPro" id="IPR049945">
    <property type="entry name" value="AAA_22"/>
</dbReference>
<gene>
    <name evidence="3" type="ORF">PCAMFM013_S074g000009</name>
</gene>
<dbReference type="Gene3D" id="3.40.50.300">
    <property type="entry name" value="P-loop containing nucleotide triphosphate hydrolases"/>
    <property type="match status" value="1"/>
</dbReference>
<evidence type="ECO:0000313" key="4">
    <source>
        <dbReference type="Proteomes" id="UP000053732"/>
    </source>
</evidence>
<feature type="domain" description="ORC1/DEAH AAA+ ATPase" evidence="2">
    <location>
        <begin position="381"/>
        <end position="470"/>
    </location>
</feature>
<dbReference type="Pfam" id="PF13401">
    <property type="entry name" value="AAA_22"/>
    <property type="match status" value="1"/>
</dbReference>
<dbReference type="SUPFAM" id="SSF52540">
    <property type="entry name" value="P-loop containing nucleoside triphosphate hydrolases"/>
    <property type="match status" value="1"/>
</dbReference>
<dbReference type="NCBIfam" id="NF040586">
    <property type="entry name" value="FxSxx_TPR"/>
    <property type="match status" value="1"/>
</dbReference>
<dbReference type="InterPro" id="IPR011990">
    <property type="entry name" value="TPR-like_helical_dom_sf"/>
</dbReference>
<accession>A0A0G4PY66</accession>
<dbReference type="SUPFAM" id="SSF53474">
    <property type="entry name" value="alpha/beta-Hydrolases"/>
    <property type="match status" value="1"/>
</dbReference>
<dbReference type="InterPro" id="IPR053137">
    <property type="entry name" value="NLR-like"/>
</dbReference>
<dbReference type="GO" id="GO:0016887">
    <property type="term" value="F:ATP hydrolysis activity"/>
    <property type="evidence" value="ECO:0007669"/>
    <property type="project" value="InterPro"/>
</dbReference>
<keyword evidence="3" id="KW-0808">Transferase</keyword>
<evidence type="ECO:0000256" key="1">
    <source>
        <dbReference type="SAM" id="MobiDB-lite"/>
    </source>
</evidence>
<organism evidence="3 4">
    <name type="scientific">Penicillium camemberti (strain FM 013)</name>
    <dbReference type="NCBI Taxonomy" id="1429867"/>
    <lineage>
        <taxon>Eukaryota</taxon>
        <taxon>Fungi</taxon>
        <taxon>Dikarya</taxon>
        <taxon>Ascomycota</taxon>
        <taxon>Pezizomycotina</taxon>
        <taxon>Eurotiomycetes</taxon>
        <taxon>Eurotiomycetidae</taxon>
        <taxon>Eurotiales</taxon>
        <taxon>Aspergillaceae</taxon>
        <taxon>Penicillium</taxon>
    </lineage>
</organism>
<name>A0A0G4PY66_PENC3</name>
<dbReference type="STRING" id="1429867.A0A0G4PY66"/>
<dbReference type="Pfam" id="PF13424">
    <property type="entry name" value="TPR_12"/>
    <property type="match status" value="4"/>
</dbReference>
<reference evidence="3 4" key="1">
    <citation type="journal article" date="2014" name="Nat. Commun.">
        <title>Multiple recent horizontal transfers of a large genomic region in cheese making fungi.</title>
        <authorList>
            <person name="Cheeseman K."/>
            <person name="Ropars J."/>
            <person name="Renault P."/>
            <person name="Dupont J."/>
            <person name="Gouzy J."/>
            <person name="Branca A."/>
            <person name="Abraham A.L."/>
            <person name="Ceppi M."/>
            <person name="Conseiller E."/>
            <person name="Debuchy R."/>
            <person name="Malagnac F."/>
            <person name="Goarin A."/>
            <person name="Silar P."/>
            <person name="Lacoste S."/>
            <person name="Sallet E."/>
            <person name="Bensimon A."/>
            <person name="Giraud T."/>
            <person name="Brygoo Y."/>
        </authorList>
    </citation>
    <scope>NUCLEOTIDE SEQUENCE [LARGE SCALE GENOMIC DNA]</scope>
    <source>
        <strain evidence="4">FM 013</strain>
    </source>
</reference>
<dbReference type="SMART" id="SM00028">
    <property type="entry name" value="TPR"/>
    <property type="match status" value="9"/>
</dbReference>
<protein>
    <submittedName>
        <fullName evidence="3">N-terminal acetyltransferase A, auxiliary subunit</fullName>
    </submittedName>
</protein>
<proteinExistence type="predicted"/>
<sequence length="1186" mass="132653">MGFLSRRRVPAANQDNSNPFPTGIKLVYAPDNGEIDIIFIHGLTGDCDATWTASDATDPWPKTLLPPVIPTARVLTFGYDANVADWKGVVSQSRIANYAGNLLTALSTYRENDDTNERPIIFVCHSLGGLVCEDALLTSNQRPERHLRNILHSTRGIIFLGTPHHGSGLARWAEALSRSIGLVKKTNSKIVSVLKRDSEVLARIQDGFHTMVKSRSAQSLPPIEITCFYEELPLPGIGLVVPQDSAILPGYIPIGIHGNHMDMTKFAGLTDPGLLAVCGEMRRWIKDLKPGNKYHANQPQAGSTLDEQPGSTRQHGENNRQYNSIGGMRQIEAGSYYEVHGDQHQQFAYHVIPFPQNEDMVDRTAIIAKLNPFFQSTESHSAALWGLGGSGKTQVALELAWRQSQSKDPVCSVFWVHADNQATFAQDYKAIAGKLGLPNDLDGEKLLTAVRDRIESQPRWLLVLDNADDLAVFGVSRGGESAEKPPSLASYVPKGASGKVLWTSRDEQLSVLSSVRGAAFRSANGESQVSSEEESDARKLLEELQWLPLAISQAGAYMRRRSMPVRQYLSRLLAGQERWRVLRAEHFDRHRRPNVPNSVLETWSISVERIREEDEMAYRILQVIAYVNNQNIPIELMAAVDTPGSERQEPWSSESQDRFMESITRLREFSFLSVREGEEGVVQQYEIHKLVQEATRYGLSVRSTEHAAYFSNVALQIVERLFPDSNPETWRECEKYVTHAVELGKWAEVCDRGREVSDLLGRVSGYFYDCGRWIDRQPVDERTYELRQQVLGEKHPETIRSLGSLAATYRRQGRYSESELMDIKALALRQEVLGEEHPETIQSLASLAATYYAQGRYSETEPMDIKALALRQQVLGEEHPETIQSLGNLASTYYAQGRYSEAEPMHIKALALRQQVLGEEHPETIQSLGNLASTYYAQGRYSEAEPMHIKALALRQQVLGEEHPETIQSLGNLASTYYAQGRYSEAEPMHIKALALRQQVLGEEHPETIQSLGNLASTYYAQGRYSEAEPMHIKALALRQQVLGEEHPETIQSLGNLASTYYAQGRYSEAEPMHIKALALRQQVLGEEHPETIQSLGNLASTYYAQGRYSEAEPMHIKALALRQQVLGEEHPETIQSLGNLAATYSAQGRYEEAEMVQAHASGLQEQVEASELQNQVLRGKDPHAI</sequence>
<keyword evidence="4" id="KW-1185">Reference proteome</keyword>
<dbReference type="InterPro" id="IPR029058">
    <property type="entry name" value="AB_hydrolase_fold"/>
</dbReference>
<dbReference type="PANTHER" id="PTHR46082">
    <property type="entry name" value="ATP/GTP-BINDING PROTEIN-RELATED"/>
    <property type="match status" value="1"/>
</dbReference>
<dbReference type="SUPFAM" id="SSF48452">
    <property type="entry name" value="TPR-like"/>
    <property type="match status" value="3"/>
</dbReference>
<evidence type="ECO:0000313" key="3">
    <source>
        <dbReference type="EMBL" id="CRL31094.1"/>
    </source>
</evidence>